<feature type="domain" description="Long Rib" evidence="3">
    <location>
        <begin position="456"/>
        <end position="549"/>
    </location>
</feature>
<feature type="domain" description="Long Rib" evidence="3">
    <location>
        <begin position="667"/>
        <end position="732"/>
    </location>
</feature>
<name>A0A931DYR7_9CORY</name>
<reference evidence="4" key="1">
    <citation type="submission" date="2020-11" db="EMBL/GenBank/DDBJ databases">
        <title>Sequencing the genomes of 1000 actinobacteria strains.</title>
        <authorList>
            <person name="Klenk H.-P."/>
        </authorList>
    </citation>
    <scope>NUCLEOTIDE SEQUENCE</scope>
    <source>
        <strain evidence="4">DSM 45632</strain>
    </source>
</reference>
<proteinExistence type="predicted"/>
<evidence type="ECO:0000256" key="2">
    <source>
        <dbReference type="SAM" id="SignalP"/>
    </source>
</evidence>
<feature type="chain" id="PRO_5037980138" description="Long Rib domain-containing protein" evidence="2">
    <location>
        <begin position="29"/>
        <end position="950"/>
    </location>
</feature>
<feature type="transmembrane region" description="Helical" evidence="1">
    <location>
        <begin position="908"/>
        <end position="931"/>
    </location>
</feature>
<evidence type="ECO:0000259" key="3">
    <source>
        <dbReference type="Pfam" id="PF18957"/>
    </source>
</evidence>
<dbReference type="RefSeq" id="WP_196824944.1">
    <property type="nucleotide sequence ID" value="NZ_CP046980.1"/>
</dbReference>
<dbReference type="Pfam" id="PF18957">
    <property type="entry name" value="RibLong"/>
    <property type="match status" value="3"/>
</dbReference>
<evidence type="ECO:0000313" key="4">
    <source>
        <dbReference type="EMBL" id="MBG6122570.1"/>
    </source>
</evidence>
<protein>
    <recommendedName>
        <fullName evidence="3">Long Rib domain-containing protein</fullName>
    </recommendedName>
</protein>
<keyword evidence="2" id="KW-0732">Signal</keyword>
<comment type="caution">
    <text evidence="4">The sequence shown here is derived from an EMBL/GenBank/DDBJ whole genome shotgun (WGS) entry which is preliminary data.</text>
</comment>
<accession>A0A931DYR7</accession>
<dbReference type="Proteomes" id="UP000658613">
    <property type="component" value="Unassembled WGS sequence"/>
</dbReference>
<keyword evidence="1" id="KW-0472">Membrane</keyword>
<feature type="signal peptide" evidence="2">
    <location>
        <begin position="1"/>
        <end position="28"/>
    </location>
</feature>
<dbReference type="InterPro" id="IPR044055">
    <property type="entry name" value="RibLong"/>
</dbReference>
<keyword evidence="5" id="KW-1185">Reference proteome</keyword>
<keyword evidence="1" id="KW-1133">Transmembrane helix</keyword>
<gene>
    <name evidence="4" type="ORF">IW254_001539</name>
</gene>
<dbReference type="AlphaFoldDB" id="A0A931DYR7"/>
<dbReference type="EMBL" id="JADOUE010000001">
    <property type="protein sequence ID" value="MBG6122570.1"/>
    <property type="molecule type" value="Genomic_DNA"/>
</dbReference>
<keyword evidence="1" id="KW-0812">Transmembrane</keyword>
<evidence type="ECO:0000313" key="5">
    <source>
        <dbReference type="Proteomes" id="UP000658613"/>
    </source>
</evidence>
<feature type="domain" description="Long Rib" evidence="3">
    <location>
        <begin position="357"/>
        <end position="452"/>
    </location>
</feature>
<sequence length="950" mass="100970">MRLSRKITASALALTLGAGVLTAPYAEALPATFQSPPGLNIGYERGCRNTVSHSVEPGQHARFYERSESNGQAVGTYRVEDWINKRTEFYIWAEAVPEGDRMFRLLQFTPELRNVSKQNVTYKIERVKPGVYAWKDVATSQGTQDVSVKVTDTLGLRDSTITLAPGESKSSWAQLSASDLKEKKVWMWKITAPFDPTDRDLYMSQARPVLEGHAEPWPFETDECQPMLPSQQKTVSVIADGREYDSGIVVANAKEDYERLTGRVFWAGKQVDRAQVRVDSAGKVFVTLQPGSTGEWDDNKPKQLDVEIWAKPRENTKDSMYAAYSNEQFLRIENKARPGSVDHNSKKFVGKVNIASFNPAYPAESTVQAGKTLEISLEKTITEVIGGQKVIDGTTFSVAKPVGGWNATIDKKTGTLTVAAPADARAGEVQALEVTVTYPDGSKDVLKPGVKVATEADFHNPKYGEGKGKPGDTIILEQLTPGIPSGSTYVISPNQILGDWKPTIDPNTGKITVVIPPSANEGDVQQILVDVTYPDGTKDERVPAKVTVEKPASPGVPTNPVTVYPGYTINITIGGPGTTATIDPSKIPAGWIITPGPDGTLTVIVPPGYNGPDKVTIPVTVTQPGGGTKVIEIPVVVEKPGTPGTPTNPIIVYPGGPYVINPTIIGNPAGTKFELDPKWTAPAGWVVTVDPSTGQLTVTVPSTAKPGETVTIPVKVTLPSGETKIIEVPFVVGGGTVVGQPGNPIIVYVPGGTNAGTIKLPEGWSYARDGDKITIIVPPGANSGNNTVVIPDGKGGEIKINVEVTRPGAGGSSDNGSSNKINQCFQDMSSEAGPWMALLPLGLLFLIGLPIAGPFSHELGKSIGAVTDKLGIKTPDFGNGGHGRPRSEAEIQAGIEAQRLNEMFGQQIAQAAGIGLALIGLSSLIGFIGWYCNATPEEHAKAGASSSRSK</sequence>
<organism evidence="4 5">
    <name type="scientific">Corynebacterium aquatimens</name>
    <dbReference type="NCBI Taxonomy" id="1190508"/>
    <lineage>
        <taxon>Bacteria</taxon>
        <taxon>Bacillati</taxon>
        <taxon>Actinomycetota</taxon>
        <taxon>Actinomycetes</taxon>
        <taxon>Mycobacteriales</taxon>
        <taxon>Corynebacteriaceae</taxon>
        <taxon>Corynebacterium</taxon>
    </lineage>
</organism>
<dbReference type="NCBIfam" id="NF038186">
    <property type="entry name" value="YPDG_rpt"/>
    <property type="match status" value="3"/>
</dbReference>
<evidence type="ECO:0000256" key="1">
    <source>
        <dbReference type="SAM" id="Phobius"/>
    </source>
</evidence>